<evidence type="ECO:0000313" key="2">
    <source>
        <dbReference type="Proteomes" id="UP000192939"/>
    </source>
</evidence>
<comment type="caution">
    <text evidence="1">The sequence shown here is derived from an EMBL/GenBank/DDBJ whole genome shotgun (WGS) entry which is preliminary data.</text>
</comment>
<sequence length="32" mass="3519">MTFGLMTLLAIKDQTSRANAGRFLFCLEEAIG</sequence>
<dbReference type="EMBL" id="FXAE01000011">
    <property type="protein sequence ID" value="SMF14574.1"/>
    <property type="molecule type" value="Genomic_DNA"/>
</dbReference>
<reference evidence="1 2" key="1">
    <citation type="submission" date="2017-04" db="EMBL/GenBank/DDBJ databases">
        <authorList>
            <person name="Varghese N."/>
            <person name="Submissions S."/>
        </authorList>
    </citation>
    <scope>NUCLEOTIDE SEQUENCE [LARGE SCALE GENOMIC DNA]</scope>
    <source>
        <strain evidence="1 2">J12</strain>
    </source>
</reference>
<evidence type="ECO:0000313" key="1">
    <source>
        <dbReference type="EMBL" id="SMF14574.1"/>
    </source>
</evidence>
<keyword evidence="2" id="KW-1185">Reference proteome</keyword>
<dbReference type="Proteomes" id="UP000192939">
    <property type="component" value="Unassembled WGS sequence"/>
</dbReference>
<gene>
    <name evidence="1" type="ORF">SAMN02744124_01524</name>
</gene>
<protein>
    <submittedName>
        <fullName evidence="1">Uncharacterized protein</fullName>
    </submittedName>
</protein>
<name>A0ABY1LVP1_9BACL</name>
<proteinExistence type="predicted"/>
<accession>A0ABY1LVP1</accession>
<organism evidence="1 2">
    <name type="scientific">Paenibacillus barengoltzii J12</name>
    <dbReference type="NCBI Taxonomy" id="935846"/>
    <lineage>
        <taxon>Bacteria</taxon>
        <taxon>Bacillati</taxon>
        <taxon>Bacillota</taxon>
        <taxon>Bacilli</taxon>
        <taxon>Bacillales</taxon>
        <taxon>Paenibacillaceae</taxon>
        <taxon>Paenibacillus</taxon>
    </lineage>
</organism>